<reference evidence="1" key="1">
    <citation type="submission" date="2020-10" db="EMBL/GenBank/DDBJ databases">
        <title>Catharus ustulatus (Swainson's thrush) genome, bCatUst1, primary haplotype v2.</title>
        <authorList>
            <person name="Delmore K."/>
            <person name="Vafadar M."/>
            <person name="Formenti G."/>
            <person name="Chow W."/>
            <person name="Pelan S."/>
            <person name="Howe K."/>
            <person name="Rhie A."/>
            <person name="Mountcastle J."/>
            <person name="Haase B."/>
            <person name="Fedrigo O."/>
            <person name="Jarvis E.D."/>
        </authorList>
    </citation>
    <scope>NUCLEOTIDE SEQUENCE [LARGE SCALE GENOMIC DNA]</scope>
</reference>
<evidence type="ECO:0000313" key="1">
    <source>
        <dbReference type="Ensembl" id="ENSCUSP00005004259.1"/>
    </source>
</evidence>
<dbReference type="AlphaFoldDB" id="A0A8C3TYI5"/>
<organism evidence="1 2">
    <name type="scientific">Catharus ustulatus</name>
    <name type="common">Russet-backed thrush</name>
    <name type="synonym">Hylocichla ustulatus</name>
    <dbReference type="NCBI Taxonomy" id="91951"/>
    <lineage>
        <taxon>Eukaryota</taxon>
        <taxon>Metazoa</taxon>
        <taxon>Chordata</taxon>
        <taxon>Craniata</taxon>
        <taxon>Vertebrata</taxon>
        <taxon>Euteleostomi</taxon>
        <taxon>Archelosauria</taxon>
        <taxon>Archosauria</taxon>
        <taxon>Dinosauria</taxon>
        <taxon>Saurischia</taxon>
        <taxon>Theropoda</taxon>
        <taxon>Coelurosauria</taxon>
        <taxon>Aves</taxon>
        <taxon>Neognathae</taxon>
        <taxon>Neoaves</taxon>
        <taxon>Telluraves</taxon>
        <taxon>Australaves</taxon>
        <taxon>Passeriformes</taxon>
        <taxon>Turdidae</taxon>
        <taxon>Catharus</taxon>
    </lineage>
</organism>
<keyword evidence="2" id="KW-1185">Reference proteome</keyword>
<evidence type="ECO:0000313" key="2">
    <source>
        <dbReference type="Proteomes" id="UP000694563"/>
    </source>
</evidence>
<accession>A0A8C3TYI5</accession>
<dbReference type="Proteomes" id="UP000694563">
    <property type="component" value="Chromosome 9"/>
</dbReference>
<protein>
    <submittedName>
        <fullName evidence="1">Uncharacterized protein</fullName>
    </submittedName>
</protein>
<proteinExistence type="predicted"/>
<dbReference type="Ensembl" id="ENSCUST00005004449.1">
    <property type="protein sequence ID" value="ENSCUSP00005004259.1"/>
    <property type="gene ID" value="ENSCUSG00005002780.1"/>
</dbReference>
<name>A0A8C3TYI5_CATUS</name>
<reference evidence="1" key="2">
    <citation type="submission" date="2025-08" db="UniProtKB">
        <authorList>
            <consortium name="Ensembl"/>
        </authorList>
    </citation>
    <scope>IDENTIFICATION</scope>
</reference>
<reference evidence="1" key="3">
    <citation type="submission" date="2025-09" db="UniProtKB">
        <authorList>
            <consortium name="Ensembl"/>
        </authorList>
    </citation>
    <scope>IDENTIFICATION</scope>
</reference>
<sequence length="73" mass="8373">MKSYARVSSLPQKYRYLSKHGFMGEIKKRTSSSYCTSAFPVWLNSCMNTCPALIWPHCQTKFNGLLEYSIVVS</sequence>